<dbReference type="PIRSF" id="PIRSF001332">
    <property type="entry name" value="Acetolac_decarb"/>
    <property type="match status" value="1"/>
</dbReference>
<dbReference type="InterPro" id="IPR005128">
    <property type="entry name" value="Acetolactate_a_deCO2ase"/>
</dbReference>
<gene>
    <name evidence="10" type="primary">budA</name>
    <name evidence="10" type="ORF">CUN60_11580</name>
</gene>
<dbReference type="GO" id="GO:0047605">
    <property type="term" value="F:acetolactate decarboxylase activity"/>
    <property type="evidence" value="ECO:0007669"/>
    <property type="project" value="UniProtKB-UniRule"/>
</dbReference>
<dbReference type="NCBIfam" id="TIGR01252">
    <property type="entry name" value="acetolac_decarb"/>
    <property type="match status" value="1"/>
</dbReference>
<dbReference type="SUPFAM" id="SSF117856">
    <property type="entry name" value="AF0104/ALDC/Ptd012-like"/>
    <property type="match status" value="1"/>
</dbReference>
<dbReference type="Pfam" id="PF03306">
    <property type="entry name" value="AAL_decarboxy"/>
    <property type="match status" value="1"/>
</dbReference>
<dbReference type="EC" id="4.1.1.5" evidence="4 9"/>
<reference evidence="11" key="1">
    <citation type="submission" date="2017-11" db="EMBL/GenBank/DDBJ databases">
        <authorList>
            <person name="Chan K.G."/>
            <person name="Lee L.S."/>
        </authorList>
    </citation>
    <scope>NUCLEOTIDE SEQUENCE [LARGE SCALE GENOMIC DNA]</scope>
    <source>
        <strain evidence="11">DSM 100970</strain>
    </source>
</reference>
<evidence type="ECO:0000256" key="5">
    <source>
        <dbReference type="ARBA" id="ARBA00020164"/>
    </source>
</evidence>
<keyword evidence="11" id="KW-1185">Reference proteome</keyword>
<protein>
    <recommendedName>
        <fullName evidence="5 9">Alpha-acetolactate decarboxylase</fullName>
        <ecNumber evidence="4 9">4.1.1.5</ecNumber>
    </recommendedName>
</protein>
<comment type="catalytic activity">
    <reaction evidence="1 9">
        <text>(2S)-2-acetolactate + H(+) = (R)-acetoin + CO2</text>
        <dbReference type="Rhea" id="RHEA:21580"/>
        <dbReference type="ChEBI" id="CHEBI:15378"/>
        <dbReference type="ChEBI" id="CHEBI:15686"/>
        <dbReference type="ChEBI" id="CHEBI:16526"/>
        <dbReference type="ChEBI" id="CHEBI:58476"/>
        <dbReference type="EC" id="4.1.1.5"/>
    </reaction>
</comment>
<dbReference type="GO" id="GO:0045151">
    <property type="term" value="P:acetoin biosynthetic process"/>
    <property type="evidence" value="ECO:0007669"/>
    <property type="project" value="UniProtKB-UniRule"/>
</dbReference>
<evidence type="ECO:0000256" key="6">
    <source>
        <dbReference type="ARBA" id="ARBA00022793"/>
    </source>
</evidence>
<evidence type="ECO:0000256" key="7">
    <source>
        <dbReference type="ARBA" id="ARBA00023061"/>
    </source>
</evidence>
<dbReference type="EMBL" id="CP024847">
    <property type="protein sequence ID" value="AUR52906.1"/>
    <property type="molecule type" value="Genomic_DNA"/>
</dbReference>
<evidence type="ECO:0000256" key="9">
    <source>
        <dbReference type="PIRNR" id="PIRNR001332"/>
    </source>
</evidence>
<evidence type="ECO:0000256" key="2">
    <source>
        <dbReference type="ARBA" id="ARBA00005170"/>
    </source>
</evidence>
<dbReference type="CDD" id="cd17299">
    <property type="entry name" value="acetolactate_decarboxylase"/>
    <property type="match status" value="1"/>
</dbReference>
<keyword evidence="6 9" id="KW-0210">Decarboxylase</keyword>
<evidence type="ECO:0000256" key="1">
    <source>
        <dbReference type="ARBA" id="ARBA00001784"/>
    </source>
</evidence>
<dbReference type="AlphaFoldDB" id="A0A2I7N8X7"/>
<evidence type="ECO:0000313" key="10">
    <source>
        <dbReference type="EMBL" id="AUR52906.1"/>
    </source>
</evidence>
<evidence type="ECO:0000313" key="11">
    <source>
        <dbReference type="Proteomes" id="UP000236655"/>
    </source>
</evidence>
<dbReference type="UniPathway" id="UPA00626">
    <property type="reaction ID" value="UER00678"/>
</dbReference>
<keyword evidence="8 9" id="KW-0456">Lyase</keyword>
<comment type="similarity">
    <text evidence="3 9">Belongs to the alpha-acetolactate decarboxylase family.</text>
</comment>
<accession>A0A2I7N8X7</accession>
<proteinExistence type="inferred from homology"/>
<sequence>MEGRVSNYKKKPKMYQTGTINSLINAVYDGDICIGELKEHGDFGLGTFDMVDGEMIVCDNIYYRADVNGNLEVVSDETLTPFAVINKFIPNQDIGLNNKRYEQIEEYLLNFFPSKNMIYAIKIEGKFKSILLRSEACQPRTYQKMSETMPELQKTFSKNDIEGTLVGVWFPQYLEQLNVPGFHFHFIDKDRSIGGHVFNFELEKGRAYIQELKSLQVDLIDNDEFATAELMADSEAIHQVEKQR</sequence>
<evidence type="ECO:0000256" key="3">
    <source>
        <dbReference type="ARBA" id="ARBA00007106"/>
    </source>
</evidence>
<dbReference type="PANTHER" id="PTHR35524:SF1">
    <property type="entry name" value="ALPHA-ACETOLACTATE DECARBOXYLASE"/>
    <property type="match status" value="1"/>
</dbReference>
<organism evidence="10 11">
    <name type="scientific">Aquella oligotrophica</name>
    <dbReference type="NCBI Taxonomy" id="2067065"/>
    <lineage>
        <taxon>Bacteria</taxon>
        <taxon>Pseudomonadati</taxon>
        <taxon>Pseudomonadota</taxon>
        <taxon>Betaproteobacteria</taxon>
        <taxon>Neisseriales</taxon>
        <taxon>Neisseriaceae</taxon>
        <taxon>Aquella</taxon>
    </lineage>
</organism>
<evidence type="ECO:0000256" key="4">
    <source>
        <dbReference type="ARBA" id="ARBA00013204"/>
    </source>
</evidence>
<evidence type="ECO:0000256" key="8">
    <source>
        <dbReference type="ARBA" id="ARBA00023239"/>
    </source>
</evidence>
<dbReference type="Proteomes" id="UP000236655">
    <property type="component" value="Chromosome"/>
</dbReference>
<dbReference type="PANTHER" id="PTHR35524">
    <property type="entry name" value="ALPHA-ACETOLACTATE DECARBOXYLASE"/>
    <property type="match status" value="1"/>
</dbReference>
<dbReference type="KEGG" id="nba:CUN60_11580"/>
<name>A0A2I7N8X7_9NEIS</name>
<comment type="pathway">
    <text evidence="2 9">Polyol metabolism; (R,R)-butane-2,3-diol biosynthesis; (R,R)-butane-2,3-diol from pyruvate: step 2/3.</text>
</comment>
<dbReference type="Gene3D" id="3.30.1330.80">
    <property type="entry name" value="Hypothetical protein, similar to alpha- acetolactate decarboxylase, domain 2"/>
    <property type="match status" value="2"/>
</dbReference>
<keyword evidence="7 9" id="KW-0005">Acetoin biosynthesis</keyword>